<gene>
    <name evidence="1" type="ORF">DFH07DRAFT_770036</name>
</gene>
<evidence type="ECO:0000313" key="2">
    <source>
        <dbReference type="Proteomes" id="UP001215280"/>
    </source>
</evidence>
<sequence length="140" mass="15533">MRYCCARGDLSETNQNKVYGNGSKEIRVLTIRPFRGLARGRVHHHPERVGWPSGNLQDLEAAMENTTENSQAAVVHTPEGHPDLVDLEAALEHVRPGNPELIGCLQDLGVFFNDRYQHSGHVQDIENALSNFAASFKSTT</sequence>
<evidence type="ECO:0000313" key="1">
    <source>
        <dbReference type="EMBL" id="KAJ7765895.1"/>
    </source>
</evidence>
<reference evidence="1" key="1">
    <citation type="submission" date="2023-03" db="EMBL/GenBank/DDBJ databases">
        <title>Massive genome expansion in bonnet fungi (Mycena s.s.) driven by repeated elements and novel gene families across ecological guilds.</title>
        <authorList>
            <consortium name="Lawrence Berkeley National Laboratory"/>
            <person name="Harder C.B."/>
            <person name="Miyauchi S."/>
            <person name="Viragh M."/>
            <person name="Kuo A."/>
            <person name="Thoen E."/>
            <person name="Andreopoulos B."/>
            <person name="Lu D."/>
            <person name="Skrede I."/>
            <person name="Drula E."/>
            <person name="Henrissat B."/>
            <person name="Morin E."/>
            <person name="Kohler A."/>
            <person name="Barry K."/>
            <person name="LaButti K."/>
            <person name="Morin E."/>
            <person name="Salamov A."/>
            <person name="Lipzen A."/>
            <person name="Mereny Z."/>
            <person name="Hegedus B."/>
            <person name="Baldrian P."/>
            <person name="Stursova M."/>
            <person name="Weitz H."/>
            <person name="Taylor A."/>
            <person name="Grigoriev I.V."/>
            <person name="Nagy L.G."/>
            <person name="Martin F."/>
            <person name="Kauserud H."/>
        </authorList>
    </citation>
    <scope>NUCLEOTIDE SEQUENCE</scope>
    <source>
        <strain evidence="1">CBHHK188m</strain>
    </source>
</reference>
<name>A0AAD7NM30_9AGAR</name>
<comment type="caution">
    <text evidence="1">The sequence shown here is derived from an EMBL/GenBank/DDBJ whole genome shotgun (WGS) entry which is preliminary data.</text>
</comment>
<dbReference type="EMBL" id="JARJLG010000034">
    <property type="protein sequence ID" value="KAJ7765895.1"/>
    <property type="molecule type" value="Genomic_DNA"/>
</dbReference>
<proteinExistence type="predicted"/>
<organism evidence="1 2">
    <name type="scientific">Mycena maculata</name>
    <dbReference type="NCBI Taxonomy" id="230809"/>
    <lineage>
        <taxon>Eukaryota</taxon>
        <taxon>Fungi</taxon>
        <taxon>Dikarya</taxon>
        <taxon>Basidiomycota</taxon>
        <taxon>Agaricomycotina</taxon>
        <taxon>Agaricomycetes</taxon>
        <taxon>Agaricomycetidae</taxon>
        <taxon>Agaricales</taxon>
        <taxon>Marasmiineae</taxon>
        <taxon>Mycenaceae</taxon>
        <taxon>Mycena</taxon>
    </lineage>
</organism>
<dbReference type="AlphaFoldDB" id="A0AAD7NM30"/>
<accession>A0AAD7NM30</accession>
<protein>
    <submittedName>
        <fullName evidence="1">Uncharacterized protein</fullName>
    </submittedName>
</protein>
<dbReference type="Proteomes" id="UP001215280">
    <property type="component" value="Unassembled WGS sequence"/>
</dbReference>
<keyword evidence="2" id="KW-1185">Reference proteome</keyword>